<accession>A0AAN7Y9F1</accession>
<feature type="region of interest" description="Disordered" evidence="1">
    <location>
        <begin position="94"/>
        <end position="118"/>
    </location>
</feature>
<keyword evidence="3" id="KW-1185">Reference proteome</keyword>
<name>A0AAN7Y9F1_9EURO</name>
<sequence>MVEEAGFQPMLLVTGDGPAAGMQELFPASDNEKKLQRSCDNAETVGLYHPTSTNSAQSNTVAPAVTTVPPPKTQRAGGAYSLPANGRKAIALSQAKHDPSLSSSSRTSLYAPREGQAHRERLLRQQSTFDRGTLFAQNEVALREPRTTQASSTINDARVPTGALPAQHYAGFARVSERFAAADAGALGQSFWRHG</sequence>
<evidence type="ECO:0000313" key="2">
    <source>
        <dbReference type="EMBL" id="KAK5082929.1"/>
    </source>
</evidence>
<gene>
    <name evidence="2" type="ORF">LTR05_006811</name>
</gene>
<organism evidence="2 3">
    <name type="scientific">Lithohypha guttulata</name>
    <dbReference type="NCBI Taxonomy" id="1690604"/>
    <lineage>
        <taxon>Eukaryota</taxon>
        <taxon>Fungi</taxon>
        <taxon>Dikarya</taxon>
        <taxon>Ascomycota</taxon>
        <taxon>Pezizomycotina</taxon>
        <taxon>Eurotiomycetes</taxon>
        <taxon>Chaetothyriomycetidae</taxon>
        <taxon>Chaetothyriales</taxon>
        <taxon>Trichomeriaceae</taxon>
        <taxon>Lithohypha</taxon>
    </lineage>
</organism>
<proteinExistence type="predicted"/>
<evidence type="ECO:0000256" key="1">
    <source>
        <dbReference type="SAM" id="MobiDB-lite"/>
    </source>
</evidence>
<evidence type="ECO:0000313" key="3">
    <source>
        <dbReference type="Proteomes" id="UP001309876"/>
    </source>
</evidence>
<dbReference type="Proteomes" id="UP001309876">
    <property type="component" value="Unassembled WGS sequence"/>
</dbReference>
<dbReference type="EMBL" id="JAVRRJ010000007">
    <property type="protein sequence ID" value="KAK5082929.1"/>
    <property type="molecule type" value="Genomic_DNA"/>
</dbReference>
<dbReference type="AlphaFoldDB" id="A0AAN7Y9F1"/>
<protein>
    <submittedName>
        <fullName evidence="2">Uncharacterized protein</fullName>
    </submittedName>
</protein>
<feature type="compositionally biased region" description="Low complexity" evidence="1">
    <location>
        <begin position="100"/>
        <end position="109"/>
    </location>
</feature>
<comment type="caution">
    <text evidence="2">The sequence shown here is derived from an EMBL/GenBank/DDBJ whole genome shotgun (WGS) entry which is preliminary data.</text>
</comment>
<reference evidence="2 3" key="1">
    <citation type="submission" date="2023-08" db="EMBL/GenBank/DDBJ databases">
        <title>Black Yeasts Isolated from many extreme environments.</title>
        <authorList>
            <person name="Coleine C."/>
            <person name="Stajich J.E."/>
            <person name="Selbmann L."/>
        </authorList>
    </citation>
    <scope>NUCLEOTIDE SEQUENCE [LARGE SCALE GENOMIC DNA]</scope>
    <source>
        <strain evidence="2 3">CCFEE 5910</strain>
    </source>
</reference>